<keyword evidence="3" id="KW-1185">Reference proteome</keyword>
<dbReference type="EMBL" id="JALP01000168">
    <property type="protein sequence ID" value="THG90169.1"/>
    <property type="molecule type" value="Genomic_DNA"/>
</dbReference>
<comment type="caution">
    <text evidence="1">The sequence shown here is derived from an EMBL/GenBank/DDBJ whole genome shotgun (WGS) entry which is preliminary data.</text>
</comment>
<dbReference type="Proteomes" id="UP000002754">
    <property type="component" value="Unassembled WGS sequence"/>
</dbReference>
<name>A0A094YS93_ALKAL</name>
<sequence length="132" mass="15021">MNDLTKATIEAAEQWMDMSNKQNLKGLSEVTAKEIEIIGPKGKGLFSHEELGEWMKRANLQLATKNRFVKGSTIVLEQHGTWLESDRSIKGEAIVYTVMRVKERLVQSLARFDNKEQAFDYSGLKESNKLDC</sequence>
<dbReference type="Proteomes" id="UP000297014">
    <property type="component" value="Unassembled WGS sequence"/>
</dbReference>
<reference evidence="2 4" key="2">
    <citation type="submission" date="2014-01" db="EMBL/GenBank/DDBJ databases">
        <title>Draft genome sequencing of Bacillus alcalophilus CGMCC 1.3604.</title>
        <authorList>
            <person name="Yang J."/>
            <person name="Diao L."/>
            <person name="Yang S."/>
        </authorList>
    </citation>
    <scope>NUCLEOTIDE SEQUENCE [LARGE SCALE GENOMIC DNA]</scope>
    <source>
        <strain evidence="2 4">CGMCC 1.3604</strain>
    </source>
</reference>
<organism evidence="1 3">
    <name type="scientific">Alkalihalobacillus alcalophilus ATCC 27647 = CGMCC 1.3604</name>
    <dbReference type="NCBI Taxonomy" id="1218173"/>
    <lineage>
        <taxon>Bacteria</taxon>
        <taxon>Bacillati</taxon>
        <taxon>Bacillota</taxon>
        <taxon>Bacilli</taxon>
        <taxon>Bacillales</taxon>
        <taxon>Bacillaceae</taxon>
        <taxon>Alkalihalobacillus</taxon>
    </lineage>
</organism>
<dbReference type="AlphaFoldDB" id="A0A094YS93"/>
<reference evidence="1 3" key="1">
    <citation type="journal article" date="2014" name="Genome Announc.">
        <title>Draft Genome Sequence of Bacillus alcalophilus AV1934, a Classic Alkaliphile Isolated from Human Feces in 1934.</title>
        <authorList>
            <person name="Attie O."/>
            <person name="Jayaprakash A."/>
            <person name="Shah H."/>
            <person name="Paulsen I.T."/>
            <person name="Morino M."/>
            <person name="Takahashi Y."/>
            <person name="Narumi I."/>
            <person name="Sachidanandam R."/>
            <person name="Satoh K."/>
            <person name="Ito M."/>
            <person name="Krulwich T.A."/>
        </authorList>
    </citation>
    <scope>NUCLEOTIDE SEQUENCE [LARGE SCALE GENOMIC DNA]</scope>
    <source>
        <strain evidence="1 3">AV1934</strain>
    </source>
</reference>
<gene>
    <name evidence="2" type="ORF">AJ85_12270</name>
    <name evidence="1" type="ORF">BALCAV_0216670</name>
</gene>
<dbReference type="Gene3D" id="3.10.450.50">
    <property type="match status" value="1"/>
</dbReference>
<dbReference type="InterPro" id="IPR032710">
    <property type="entry name" value="NTF2-like_dom_sf"/>
</dbReference>
<protein>
    <recommendedName>
        <fullName evidence="5">DUF4440 domain-containing protein</fullName>
    </recommendedName>
</protein>
<dbReference type="SUPFAM" id="SSF54427">
    <property type="entry name" value="NTF2-like"/>
    <property type="match status" value="1"/>
</dbReference>
<evidence type="ECO:0008006" key="5">
    <source>
        <dbReference type="Google" id="ProtNLM"/>
    </source>
</evidence>
<evidence type="ECO:0000313" key="3">
    <source>
        <dbReference type="Proteomes" id="UP000002754"/>
    </source>
</evidence>
<evidence type="ECO:0000313" key="1">
    <source>
        <dbReference type="EMBL" id="KGA96347.1"/>
    </source>
</evidence>
<dbReference type="EMBL" id="ALPT02000065">
    <property type="protein sequence ID" value="KGA96347.1"/>
    <property type="molecule type" value="Genomic_DNA"/>
</dbReference>
<dbReference type="OrthoDB" id="2427386at2"/>
<proteinExistence type="predicted"/>
<evidence type="ECO:0000313" key="4">
    <source>
        <dbReference type="Proteomes" id="UP000297014"/>
    </source>
</evidence>
<dbReference type="RefSeq" id="WP_003321931.1">
    <property type="nucleotide sequence ID" value="NZ_ALPT02000065.1"/>
</dbReference>
<evidence type="ECO:0000313" key="2">
    <source>
        <dbReference type="EMBL" id="THG90169.1"/>
    </source>
</evidence>
<accession>A0A094YS93</accession>
<dbReference type="eggNOG" id="ENOG5031M46">
    <property type="taxonomic scope" value="Bacteria"/>
</dbReference>